<name>A0A0R0EI31_SOYBN</name>
<evidence type="ECO:0000313" key="2">
    <source>
        <dbReference type="EMBL" id="KRG89715.1"/>
    </source>
</evidence>
<reference evidence="2 3" key="1">
    <citation type="journal article" date="2010" name="Nature">
        <title>Genome sequence of the palaeopolyploid soybean.</title>
        <authorList>
            <person name="Schmutz J."/>
            <person name="Cannon S.B."/>
            <person name="Schlueter J."/>
            <person name="Ma J."/>
            <person name="Mitros T."/>
            <person name="Nelson W."/>
            <person name="Hyten D.L."/>
            <person name="Song Q."/>
            <person name="Thelen J.J."/>
            <person name="Cheng J."/>
            <person name="Xu D."/>
            <person name="Hellsten U."/>
            <person name="May G.D."/>
            <person name="Yu Y."/>
            <person name="Sakurai T."/>
            <person name="Umezawa T."/>
            <person name="Bhattacharyya M.K."/>
            <person name="Sandhu D."/>
            <person name="Valliyodan B."/>
            <person name="Lindquist E."/>
            <person name="Peto M."/>
            <person name="Grant D."/>
            <person name="Shu S."/>
            <person name="Goodstein D."/>
            <person name="Barry K."/>
            <person name="Futrell-Griggs M."/>
            <person name="Abernathy B."/>
            <person name="Du J."/>
            <person name="Tian Z."/>
            <person name="Zhu L."/>
            <person name="Gill N."/>
            <person name="Joshi T."/>
            <person name="Libault M."/>
            <person name="Sethuraman A."/>
            <person name="Zhang X.-C."/>
            <person name="Shinozaki K."/>
            <person name="Nguyen H.T."/>
            <person name="Wing R.A."/>
            <person name="Cregan P."/>
            <person name="Specht J."/>
            <person name="Grimwood J."/>
            <person name="Rokhsar D."/>
            <person name="Stacey G."/>
            <person name="Shoemaker R.C."/>
            <person name="Jackson S.A."/>
        </authorList>
    </citation>
    <scope>NUCLEOTIDE SEQUENCE</scope>
    <source>
        <strain evidence="3">cv. Williams 82</strain>
        <tissue evidence="2">Callus</tissue>
    </source>
</reference>
<dbReference type="EMBL" id="CM000853">
    <property type="protein sequence ID" value="KRG89715.1"/>
    <property type="molecule type" value="Genomic_DNA"/>
</dbReference>
<keyword evidence="4" id="KW-1185">Reference proteome</keyword>
<evidence type="ECO:0000313" key="4">
    <source>
        <dbReference type="Proteomes" id="UP000008827"/>
    </source>
</evidence>
<protein>
    <submittedName>
        <fullName evidence="2 3">Uncharacterized protein</fullName>
    </submittedName>
</protein>
<dbReference type="EnsemblPlants" id="KRG89715">
    <property type="protein sequence ID" value="KRG89715"/>
    <property type="gene ID" value="GLYMA_20G043300"/>
</dbReference>
<evidence type="ECO:0000313" key="3">
    <source>
        <dbReference type="EnsemblPlants" id="KRG89715"/>
    </source>
</evidence>
<dbReference type="PaxDb" id="3847-GLYMA20G08440.1"/>
<dbReference type="AlphaFoldDB" id="A0A0R0EI31"/>
<feature type="chain" id="PRO_5014520782" evidence="1">
    <location>
        <begin position="22"/>
        <end position="324"/>
    </location>
</feature>
<reference evidence="2" key="3">
    <citation type="submission" date="2018-07" db="EMBL/GenBank/DDBJ databases">
        <title>WGS assembly of Glycine max.</title>
        <authorList>
            <person name="Schmutz J."/>
            <person name="Cannon S."/>
            <person name="Schlueter J."/>
            <person name="Ma J."/>
            <person name="Mitros T."/>
            <person name="Nelson W."/>
            <person name="Hyten D."/>
            <person name="Song Q."/>
            <person name="Thelen J."/>
            <person name="Cheng J."/>
            <person name="Xu D."/>
            <person name="Hellsten U."/>
            <person name="May G."/>
            <person name="Yu Y."/>
            <person name="Sakurai T."/>
            <person name="Umezawa T."/>
            <person name="Bhattacharyya M."/>
            <person name="Sandhu D."/>
            <person name="Valliyodan B."/>
            <person name="Lindquist E."/>
            <person name="Peto M."/>
            <person name="Grant D."/>
            <person name="Shu S."/>
            <person name="Goodstein D."/>
            <person name="Barry K."/>
            <person name="Futrell-Griggs M."/>
            <person name="Abernathy B."/>
            <person name="Du J."/>
            <person name="Tian Z."/>
            <person name="Zhu L."/>
            <person name="Gill N."/>
            <person name="Joshi T."/>
            <person name="Libault M."/>
            <person name="Sethuraman A."/>
            <person name="Zhang X."/>
            <person name="Shinozaki K."/>
            <person name="Nguyen H."/>
            <person name="Wing R."/>
            <person name="Cregan P."/>
            <person name="Specht J."/>
            <person name="Grimwood J."/>
            <person name="Rokhsar D."/>
            <person name="Stacey G."/>
            <person name="Shoemaker R."/>
            <person name="Jackson S."/>
        </authorList>
    </citation>
    <scope>NUCLEOTIDE SEQUENCE</scope>
    <source>
        <tissue evidence="2">Callus</tissue>
    </source>
</reference>
<gene>
    <name evidence="2" type="ORF">GLYMA_20G043300</name>
</gene>
<organism evidence="2">
    <name type="scientific">Glycine max</name>
    <name type="common">Soybean</name>
    <name type="synonym">Glycine hispida</name>
    <dbReference type="NCBI Taxonomy" id="3847"/>
    <lineage>
        <taxon>Eukaryota</taxon>
        <taxon>Viridiplantae</taxon>
        <taxon>Streptophyta</taxon>
        <taxon>Embryophyta</taxon>
        <taxon>Tracheophyta</taxon>
        <taxon>Spermatophyta</taxon>
        <taxon>Magnoliopsida</taxon>
        <taxon>eudicotyledons</taxon>
        <taxon>Gunneridae</taxon>
        <taxon>Pentapetalae</taxon>
        <taxon>rosids</taxon>
        <taxon>fabids</taxon>
        <taxon>Fabales</taxon>
        <taxon>Fabaceae</taxon>
        <taxon>Papilionoideae</taxon>
        <taxon>50 kb inversion clade</taxon>
        <taxon>NPAAA clade</taxon>
        <taxon>indigoferoid/millettioid clade</taxon>
        <taxon>Phaseoleae</taxon>
        <taxon>Glycine</taxon>
        <taxon>Glycine subgen. Soja</taxon>
    </lineage>
</organism>
<dbReference type="InParanoid" id="A0A0R0EI31"/>
<feature type="signal peptide" evidence="1">
    <location>
        <begin position="1"/>
        <end position="21"/>
    </location>
</feature>
<evidence type="ECO:0000256" key="1">
    <source>
        <dbReference type="SAM" id="SignalP"/>
    </source>
</evidence>
<keyword evidence="1" id="KW-0732">Signal</keyword>
<sequence>MAKEAYLCLLFLFSFLITSYSVEISSGFSYHGKGDTSTSARTISFLQQSNVSPTHIRIFIIDHRILSTFSNSKVVIDVYLNKTHLLNILSHSNIKSIIASCGNECLAQNEMPLFLHAFKSIGSVLKKIHLGKEVKISLNALHENSIRKILSFIKETKSFVMVEDNIGGELSMGDYFVHAIIKRATLAASILPCKDVPIVLTIKSTVILPSMELAQFSEKISKYLEFETHIRKIIAAFYIEVHSTKDFASKKLKRSLDNTTNPTNIVFPTNPASSAPIIAPPDTPTTITIPATNAYWFLSPCSLCMLPRPVFFMPPINLLQHVFL</sequence>
<dbReference type="Gene3D" id="3.20.20.80">
    <property type="entry name" value="Glycosidases"/>
    <property type="match status" value="1"/>
</dbReference>
<dbReference type="Proteomes" id="UP000008827">
    <property type="component" value="Chromosome 20"/>
</dbReference>
<dbReference type="Gramene" id="KRG89715">
    <property type="protein sequence ID" value="KRG89715"/>
    <property type="gene ID" value="GLYMA_20G043300"/>
</dbReference>
<dbReference type="STRING" id="3847.A0A0R0EI31"/>
<accession>A0A0R0EI31</accession>
<reference evidence="3" key="2">
    <citation type="submission" date="2018-02" db="UniProtKB">
        <authorList>
            <consortium name="EnsemblPlants"/>
        </authorList>
    </citation>
    <scope>IDENTIFICATION</scope>
    <source>
        <strain evidence="3">Williams 82</strain>
    </source>
</reference>
<proteinExistence type="predicted"/>
<dbReference type="SMR" id="A0A0R0EI31"/>